<organism evidence="2 3">
    <name type="scientific">Frieseomelitta varia</name>
    <dbReference type="NCBI Taxonomy" id="561572"/>
    <lineage>
        <taxon>Eukaryota</taxon>
        <taxon>Metazoa</taxon>
        <taxon>Ecdysozoa</taxon>
        <taxon>Arthropoda</taxon>
        <taxon>Hexapoda</taxon>
        <taxon>Insecta</taxon>
        <taxon>Pterygota</taxon>
        <taxon>Neoptera</taxon>
        <taxon>Endopterygota</taxon>
        <taxon>Hymenoptera</taxon>
        <taxon>Apocrita</taxon>
        <taxon>Aculeata</taxon>
        <taxon>Apoidea</taxon>
        <taxon>Anthophila</taxon>
        <taxon>Apidae</taxon>
        <taxon>Frieseomelitta</taxon>
    </lineage>
</organism>
<reference evidence="2" key="1">
    <citation type="submission" date="2019-11" db="EMBL/GenBank/DDBJ databases">
        <title>The nuclear and mitochondrial genomes of Frieseomelitta varia - a highly eusocial stingless bee (Meliponini) with a permanently sterile worker caste.</title>
        <authorList>
            <person name="Freitas F.C.P."/>
            <person name="Lourenco A.P."/>
            <person name="Nunes F.M.F."/>
            <person name="Paschoal A.R."/>
            <person name="Abreu F.C.P."/>
            <person name="Barbin F.O."/>
            <person name="Bataglia L."/>
            <person name="Cardoso-Junior C.A.M."/>
            <person name="Cervoni M.S."/>
            <person name="Silva S.R."/>
            <person name="Dalarmi F."/>
            <person name="Del Lama M.A."/>
            <person name="Depintor T.S."/>
            <person name="Ferreira K.M."/>
            <person name="Goria P.S."/>
            <person name="Jaskot M.C."/>
            <person name="Lago D.C."/>
            <person name="Luna-Lucena D."/>
            <person name="Moda L.M."/>
            <person name="Nascimento L."/>
            <person name="Pedrino M."/>
            <person name="Rabico F.O."/>
            <person name="Sanches F.C."/>
            <person name="Santos D.E."/>
            <person name="Santos C.G."/>
            <person name="Vieira J."/>
            <person name="Lopes T.F."/>
            <person name="Barchuk A.R."/>
            <person name="Hartfelder K."/>
            <person name="Simoes Z.L.P."/>
            <person name="Bitondi M.M.G."/>
            <person name="Pinheiro D.G."/>
        </authorList>
    </citation>
    <scope>NUCLEOTIDE SEQUENCE</scope>
    <source>
        <strain evidence="2">USP_RPSP 00005682</strain>
        <tissue evidence="2">Whole individual</tissue>
    </source>
</reference>
<comment type="caution">
    <text evidence="2">The sequence shown here is derived from an EMBL/GenBank/DDBJ whole genome shotgun (WGS) entry which is preliminary data.</text>
</comment>
<dbReference type="Proteomes" id="UP000655588">
    <property type="component" value="Unassembled WGS sequence"/>
</dbReference>
<feature type="region of interest" description="Disordered" evidence="1">
    <location>
        <begin position="1"/>
        <end position="21"/>
    </location>
</feature>
<dbReference type="EMBL" id="WNWW01000564">
    <property type="protein sequence ID" value="KAF3423442.1"/>
    <property type="molecule type" value="Genomic_DNA"/>
</dbReference>
<keyword evidence="3" id="KW-1185">Reference proteome</keyword>
<evidence type="ECO:0000256" key="1">
    <source>
        <dbReference type="SAM" id="MobiDB-lite"/>
    </source>
</evidence>
<gene>
    <name evidence="2" type="ORF">E2986_07492</name>
</gene>
<name>A0A833S4Y4_9HYME</name>
<feature type="compositionally biased region" description="Polar residues" evidence="1">
    <location>
        <begin position="1"/>
        <end position="15"/>
    </location>
</feature>
<sequence length="194" mass="20525">MILPTDMNTTLSSVESGGDKHLPETTVQSIAQNLTTMQSIQNVQSVVQSNIQNIQSTQTIVGSVGTSTNLVGKTMSMDTNSKLPVMKPVVPSGTTSTSETNKITTTICSVGSTVRIISPGMLSTVERQNQPQAQQLLQQTQQVTNMPATYHVPRGPAAVANISAPRSTVATPIVRANTGQAIPTTRPGKENIKK</sequence>
<accession>A0A833S4Y4</accession>
<evidence type="ECO:0000313" key="2">
    <source>
        <dbReference type="EMBL" id="KAF3423442.1"/>
    </source>
</evidence>
<evidence type="ECO:0000313" key="3">
    <source>
        <dbReference type="Proteomes" id="UP000655588"/>
    </source>
</evidence>
<dbReference type="AlphaFoldDB" id="A0A833S4Y4"/>
<proteinExistence type="predicted"/>
<protein>
    <submittedName>
        <fullName evidence="2">Uncharacterized protein</fullName>
    </submittedName>
</protein>